<gene>
    <name evidence="2" type="ORF">KSF_074210</name>
</gene>
<evidence type="ECO:0000256" key="1">
    <source>
        <dbReference type="SAM" id="Phobius"/>
    </source>
</evidence>
<evidence type="ECO:0000313" key="2">
    <source>
        <dbReference type="EMBL" id="GHO97373.1"/>
    </source>
</evidence>
<organism evidence="2 3">
    <name type="scientific">Reticulibacter mediterranei</name>
    <dbReference type="NCBI Taxonomy" id="2778369"/>
    <lineage>
        <taxon>Bacteria</taxon>
        <taxon>Bacillati</taxon>
        <taxon>Chloroflexota</taxon>
        <taxon>Ktedonobacteria</taxon>
        <taxon>Ktedonobacterales</taxon>
        <taxon>Reticulibacteraceae</taxon>
        <taxon>Reticulibacter</taxon>
    </lineage>
</organism>
<proteinExistence type="predicted"/>
<dbReference type="AlphaFoldDB" id="A0A8J3N6B0"/>
<evidence type="ECO:0000313" key="3">
    <source>
        <dbReference type="Proteomes" id="UP000597444"/>
    </source>
</evidence>
<sequence>MRANTSLLWINPILASGFTIFSLIYSIIAEFFGTKPPTTEELQAKKKYLEETAGLLSSIAALEGQNKGTSWVQRAKEAVKEVKEGAQEVVGERKEKKDQQTVMLERITVC</sequence>
<keyword evidence="3" id="KW-1185">Reference proteome</keyword>
<comment type="caution">
    <text evidence="2">The sequence shown here is derived from an EMBL/GenBank/DDBJ whole genome shotgun (WGS) entry which is preliminary data.</text>
</comment>
<dbReference type="RefSeq" id="WP_220207935.1">
    <property type="nucleotide sequence ID" value="NZ_BNJK01000001.1"/>
</dbReference>
<name>A0A8J3N6B0_9CHLR</name>
<keyword evidence="1" id="KW-1133">Transmembrane helix</keyword>
<keyword evidence="1" id="KW-0812">Transmembrane</keyword>
<dbReference type="EMBL" id="BNJK01000001">
    <property type="protein sequence ID" value="GHO97373.1"/>
    <property type="molecule type" value="Genomic_DNA"/>
</dbReference>
<keyword evidence="1" id="KW-0472">Membrane</keyword>
<feature type="transmembrane region" description="Helical" evidence="1">
    <location>
        <begin position="7"/>
        <end position="28"/>
    </location>
</feature>
<protein>
    <submittedName>
        <fullName evidence="2">Uncharacterized protein</fullName>
    </submittedName>
</protein>
<dbReference type="Proteomes" id="UP000597444">
    <property type="component" value="Unassembled WGS sequence"/>
</dbReference>
<reference evidence="2" key="1">
    <citation type="submission" date="2020-10" db="EMBL/GenBank/DDBJ databases">
        <title>Taxonomic study of unclassified bacteria belonging to the class Ktedonobacteria.</title>
        <authorList>
            <person name="Yabe S."/>
            <person name="Wang C.M."/>
            <person name="Zheng Y."/>
            <person name="Sakai Y."/>
            <person name="Cavaletti L."/>
            <person name="Monciardini P."/>
            <person name="Donadio S."/>
        </authorList>
    </citation>
    <scope>NUCLEOTIDE SEQUENCE</scope>
    <source>
        <strain evidence="2">ID150040</strain>
    </source>
</reference>
<accession>A0A8J3N6B0</accession>